<keyword evidence="5" id="KW-1185">Reference proteome</keyword>
<dbReference type="AlphaFoldDB" id="A0A7J7VKP1"/>
<dbReference type="Pfam" id="PF00415">
    <property type="entry name" value="RCC1"/>
    <property type="match status" value="2"/>
</dbReference>
<dbReference type="EMBL" id="JABWUV010000010">
    <property type="protein sequence ID" value="KAF6325653.1"/>
    <property type="molecule type" value="Genomic_DNA"/>
</dbReference>
<sequence>MSCILHPANPSLAVPFNRWPVAGTSPLFLQLLRGEVVSIAAGLRHALAATASGIVFQWGTGLASSGRRLCPGQTLPLFLTAKEPSRVPGLENSKAICVVAGSDHSASLAGEQCSLHKESHIETGKVFTWGRADYGQLGRKLESEEGWRPEKQGSPLPCSRPWESTPSSLHCLTGATEISCGSEHNLAVIGGACYSWGWNEHGMCGDGSEANVQAPKPVQALQSSPGLLVGCGAGHSLALCQLPALPSPDASEDAKSQEATDKATGRKDNQDHLPKANLTGAEMGDL</sequence>
<dbReference type="Proteomes" id="UP000527355">
    <property type="component" value="Unassembled WGS sequence"/>
</dbReference>
<dbReference type="SUPFAM" id="SSF50985">
    <property type="entry name" value="RCC1/BLIP-II"/>
    <property type="match status" value="1"/>
</dbReference>
<proteinExistence type="predicted"/>
<accession>A0A7J7VKP1</accession>
<evidence type="ECO:0000313" key="4">
    <source>
        <dbReference type="EMBL" id="KAF6325653.1"/>
    </source>
</evidence>
<dbReference type="InterPro" id="IPR009091">
    <property type="entry name" value="RCC1/BLIP-II"/>
</dbReference>
<evidence type="ECO:0000256" key="1">
    <source>
        <dbReference type="ARBA" id="ARBA00022737"/>
    </source>
</evidence>
<dbReference type="PROSITE" id="PS50012">
    <property type="entry name" value="RCC1_3"/>
    <property type="match status" value="3"/>
</dbReference>
<name>A0A7J7VKP1_MYOMY</name>
<gene>
    <name evidence="4" type="ORF">mMyoMyo1_017269</name>
</gene>
<dbReference type="Gene3D" id="2.130.10.30">
    <property type="entry name" value="Regulator of chromosome condensation 1/beta-lactamase-inhibitor protein II"/>
    <property type="match status" value="1"/>
</dbReference>
<feature type="compositionally biased region" description="Basic and acidic residues" evidence="3">
    <location>
        <begin position="141"/>
        <end position="151"/>
    </location>
</feature>
<reference evidence="4 5" key="1">
    <citation type="journal article" date="2020" name="Nature">
        <title>Six reference-quality genomes reveal evolution of bat adaptations.</title>
        <authorList>
            <person name="Jebb D."/>
            <person name="Huang Z."/>
            <person name="Pippel M."/>
            <person name="Hughes G.M."/>
            <person name="Lavrichenko K."/>
            <person name="Devanna P."/>
            <person name="Winkler S."/>
            <person name="Jermiin L.S."/>
            <person name="Skirmuntt E.C."/>
            <person name="Katzourakis A."/>
            <person name="Burkitt-Gray L."/>
            <person name="Ray D.A."/>
            <person name="Sullivan K.A.M."/>
            <person name="Roscito J.G."/>
            <person name="Kirilenko B.M."/>
            <person name="Davalos L.M."/>
            <person name="Corthals A.P."/>
            <person name="Power M.L."/>
            <person name="Jones G."/>
            <person name="Ransome R.D."/>
            <person name="Dechmann D.K.N."/>
            <person name="Locatelli A.G."/>
            <person name="Puechmaille S.J."/>
            <person name="Fedrigo O."/>
            <person name="Jarvis E.D."/>
            <person name="Hiller M."/>
            <person name="Vernes S.C."/>
            <person name="Myers E.W."/>
            <person name="Teeling E.C."/>
        </authorList>
    </citation>
    <scope>NUCLEOTIDE SEQUENCE [LARGE SCALE GENOMIC DNA]</scope>
    <source>
        <strain evidence="4">MMyoMyo1</strain>
        <tissue evidence="4">Flight muscle</tissue>
    </source>
</reference>
<dbReference type="PANTHER" id="PTHR22870:SF466">
    <property type="entry name" value="ANKYRIN REPEAT-CONTAINING PROTEIN"/>
    <property type="match status" value="1"/>
</dbReference>
<feature type="repeat" description="RCC1" evidence="2">
    <location>
        <begin position="191"/>
        <end position="242"/>
    </location>
</feature>
<feature type="region of interest" description="Disordered" evidence="3">
    <location>
        <begin position="141"/>
        <end position="161"/>
    </location>
</feature>
<feature type="repeat" description="RCC1" evidence="2">
    <location>
        <begin position="53"/>
        <end position="111"/>
    </location>
</feature>
<dbReference type="PANTHER" id="PTHR22870">
    <property type="entry name" value="REGULATOR OF CHROMOSOME CONDENSATION"/>
    <property type="match status" value="1"/>
</dbReference>
<evidence type="ECO:0000256" key="2">
    <source>
        <dbReference type="PROSITE-ProRule" id="PRU00235"/>
    </source>
</evidence>
<dbReference type="InterPro" id="IPR051210">
    <property type="entry name" value="Ub_ligase/GEF_domain"/>
</dbReference>
<organism evidence="4 5">
    <name type="scientific">Myotis myotis</name>
    <name type="common">Greater mouse-eared bat</name>
    <name type="synonym">Vespertilio myotis</name>
    <dbReference type="NCBI Taxonomy" id="51298"/>
    <lineage>
        <taxon>Eukaryota</taxon>
        <taxon>Metazoa</taxon>
        <taxon>Chordata</taxon>
        <taxon>Craniata</taxon>
        <taxon>Vertebrata</taxon>
        <taxon>Euteleostomi</taxon>
        <taxon>Mammalia</taxon>
        <taxon>Eutheria</taxon>
        <taxon>Laurasiatheria</taxon>
        <taxon>Chiroptera</taxon>
        <taxon>Yangochiroptera</taxon>
        <taxon>Vespertilionidae</taxon>
        <taxon>Myotis</taxon>
    </lineage>
</organism>
<dbReference type="VEuPathDB" id="HostDB:GeneID_118664891"/>
<dbReference type="PROSITE" id="PS00626">
    <property type="entry name" value="RCC1_2"/>
    <property type="match status" value="1"/>
</dbReference>
<dbReference type="InterPro" id="IPR000408">
    <property type="entry name" value="Reg_chr_condens"/>
</dbReference>
<feature type="repeat" description="RCC1" evidence="2">
    <location>
        <begin position="124"/>
        <end position="191"/>
    </location>
</feature>
<feature type="compositionally biased region" description="Basic and acidic residues" evidence="3">
    <location>
        <begin position="252"/>
        <end position="274"/>
    </location>
</feature>
<keyword evidence="1" id="KW-0677">Repeat</keyword>
<evidence type="ECO:0000256" key="3">
    <source>
        <dbReference type="SAM" id="MobiDB-lite"/>
    </source>
</evidence>
<protein>
    <submittedName>
        <fullName evidence="4">Secretion regulating guanine nucleotide exchange factor</fullName>
    </submittedName>
</protein>
<comment type="caution">
    <text evidence="4">The sequence shown here is derived from an EMBL/GenBank/DDBJ whole genome shotgun (WGS) entry which is preliminary data.</text>
</comment>
<feature type="region of interest" description="Disordered" evidence="3">
    <location>
        <begin position="246"/>
        <end position="286"/>
    </location>
</feature>
<evidence type="ECO:0000313" key="5">
    <source>
        <dbReference type="Proteomes" id="UP000527355"/>
    </source>
</evidence>